<gene>
    <name evidence="2" type="ORF">DPMN_063937</name>
</gene>
<evidence type="ECO:0000313" key="3">
    <source>
        <dbReference type="Proteomes" id="UP000828390"/>
    </source>
</evidence>
<name>A0A9D4HKM5_DREPO</name>
<evidence type="ECO:0008006" key="4">
    <source>
        <dbReference type="Google" id="ProtNLM"/>
    </source>
</evidence>
<evidence type="ECO:0000313" key="2">
    <source>
        <dbReference type="EMBL" id="KAH3721024.1"/>
    </source>
</evidence>
<keyword evidence="1" id="KW-1015">Disulfide bond</keyword>
<accession>A0A9D4HKM5</accession>
<sequence length="340" mass="38547">MYVGTDVTISKCVEMCALRPWCEALLYRRQVPLCELFSETGLIELEKTEVAGYCQFMDKQNFSPEMALLRTRCKDLANQKCPKQYIACDLENNACLRPECPIPYLTNGWFDGNMNTNGSRKRINCNQRHGQADGSIVTTCINGTWTPLPKCIVNDWRMFIGVPGVGEDIADSWKHGKQTTTQLDSCFNMDIPSCKTHFRDPWIDKWSELGVQSVKVSMYKDGKPAAFVEFDAKGSNMTSWFDQVKIISSSWNLTPSSTIAGFTLDGRFYIVKSWNGCQNDISYMIALAKSNNDCPYEQKEAFPVFLYSKRLGPGRSSNPDDFGVADKLVIEVKYSEEYRP</sequence>
<dbReference type="AlphaFoldDB" id="A0A9D4HKM5"/>
<dbReference type="Gene3D" id="2.10.70.10">
    <property type="entry name" value="Complement Module, domain 1"/>
    <property type="match status" value="1"/>
</dbReference>
<dbReference type="EMBL" id="JAIWYP010000013">
    <property type="protein sequence ID" value="KAH3721024.1"/>
    <property type="molecule type" value="Genomic_DNA"/>
</dbReference>
<organism evidence="2 3">
    <name type="scientific">Dreissena polymorpha</name>
    <name type="common">Zebra mussel</name>
    <name type="synonym">Mytilus polymorpha</name>
    <dbReference type="NCBI Taxonomy" id="45954"/>
    <lineage>
        <taxon>Eukaryota</taxon>
        <taxon>Metazoa</taxon>
        <taxon>Spiralia</taxon>
        <taxon>Lophotrochozoa</taxon>
        <taxon>Mollusca</taxon>
        <taxon>Bivalvia</taxon>
        <taxon>Autobranchia</taxon>
        <taxon>Heteroconchia</taxon>
        <taxon>Euheterodonta</taxon>
        <taxon>Imparidentia</taxon>
        <taxon>Neoheterodontei</taxon>
        <taxon>Myida</taxon>
        <taxon>Dreissenoidea</taxon>
        <taxon>Dreissenidae</taxon>
        <taxon>Dreissena</taxon>
    </lineage>
</organism>
<dbReference type="Proteomes" id="UP000828390">
    <property type="component" value="Unassembled WGS sequence"/>
</dbReference>
<dbReference type="InterPro" id="IPR035976">
    <property type="entry name" value="Sushi/SCR/CCP_sf"/>
</dbReference>
<reference evidence="2" key="1">
    <citation type="journal article" date="2019" name="bioRxiv">
        <title>The Genome of the Zebra Mussel, Dreissena polymorpha: A Resource for Invasive Species Research.</title>
        <authorList>
            <person name="McCartney M.A."/>
            <person name="Auch B."/>
            <person name="Kono T."/>
            <person name="Mallez S."/>
            <person name="Zhang Y."/>
            <person name="Obille A."/>
            <person name="Becker A."/>
            <person name="Abrahante J.E."/>
            <person name="Garbe J."/>
            <person name="Badalamenti J.P."/>
            <person name="Herman A."/>
            <person name="Mangelson H."/>
            <person name="Liachko I."/>
            <person name="Sullivan S."/>
            <person name="Sone E.D."/>
            <person name="Koren S."/>
            <person name="Silverstein K.A.T."/>
            <person name="Beckman K.B."/>
            <person name="Gohl D.M."/>
        </authorList>
    </citation>
    <scope>NUCLEOTIDE SEQUENCE</scope>
    <source>
        <strain evidence="2">Duluth1</strain>
        <tissue evidence="2">Whole animal</tissue>
    </source>
</reference>
<evidence type="ECO:0000256" key="1">
    <source>
        <dbReference type="ARBA" id="ARBA00023157"/>
    </source>
</evidence>
<proteinExistence type="predicted"/>
<keyword evidence="3" id="KW-1185">Reference proteome</keyword>
<reference evidence="2" key="2">
    <citation type="submission" date="2020-11" db="EMBL/GenBank/DDBJ databases">
        <authorList>
            <person name="McCartney M.A."/>
            <person name="Auch B."/>
            <person name="Kono T."/>
            <person name="Mallez S."/>
            <person name="Becker A."/>
            <person name="Gohl D.M."/>
            <person name="Silverstein K.A.T."/>
            <person name="Koren S."/>
            <person name="Bechman K.B."/>
            <person name="Herman A."/>
            <person name="Abrahante J.E."/>
            <person name="Garbe J."/>
        </authorList>
    </citation>
    <scope>NUCLEOTIDE SEQUENCE</scope>
    <source>
        <strain evidence="2">Duluth1</strain>
        <tissue evidence="2">Whole animal</tissue>
    </source>
</reference>
<comment type="caution">
    <text evidence="2">The sequence shown here is derived from an EMBL/GenBank/DDBJ whole genome shotgun (WGS) entry which is preliminary data.</text>
</comment>
<dbReference type="SUPFAM" id="SSF57535">
    <property type="entry name" value="Complement control module/SCR domain"/>
    <property type="match status" value="1"/>
</dbReference>
<protein>
    <recommendedName>
        <fullName evidence="4">Sushi domain-containing protein</fullName>
    </recommendedName>
</protein>